<dbReference type="HOGENOM" id="CLU_827619_0_0_1"/>
<dbReference type="InParanoid" id="H3H522"/>
<dbReference type="Proteomes" id="UP000005238">
    <property type="component" value="Unassembled WGS sequence"/>
</dbReference>
<evidence type="ECO:0000256" key="1">
    <source>
        <dbReference type="SAM" id="MobiDB-lite"/>
    </source>
</evidence>
<proteinExistence type="predicted"/>
<reference evidence="3" key="1">
    <citation type="journal article" date="2006" name="Science">
        <title>Phytophthora genome sequences uncover evolutionary origins and mechanisms of pathogenesis.</title>
        <authorList>
            <person name="Tyler B.M."/>
            <person name="Tripathy S."/>
            <person name="Zhang X."/>
            <person name="Dehal P."/>
            <person name="Jiang R.H."/>
            <person name="Aerts A."/>
            <person name="Arredondo F.D."/>
            <person name="Baxter L."/>
            <person name="Bensasson D."/>
            <person name="Beynon J.L."/>
            <person name="Chapman J."/>
            <person name="Damasceno C.M."/>
            <person name="Dorrance A.E."/>
            <person name="Dou D."/>
            <person name="Dickerman A.W."/>
            <person name="Dubchak I.L."/>
            <person name="Garbelotto M."/>
            <person name="Gijzen M."/>
            <person name="Gordon S.G."/>
            <person name="Govers F."/>
            <person name="Grunwald N.J."/>
            <person name="Huang W."/>
            <person name="Ivors K.L."/>
            <person name="Jones R.W."/>
            <person name="Kamoun S."/>
            <person name="Krampis K."/>
            <person name="Lamour K.H."/>
            <person name="Lee M.K."/>
            <person name="McDonald W.H."/>
            <person name="Medina M."/>
            <person name="Meijer H.J."/>
            <person name="Nordberg E.K."/>
            <person name="Maclean D.J."/>
            <person name="Ospina-Giraldo M.D."/>
            <person name="Morris P.F."/>
            <person name="Phuntumart V."/>
            <person name="Putnam N.H."/>
            <person name="Rash S."/>
            <person name="Rose J.K."/>
            <person name="Sakihama Y."/>
            <person name="Salamov A.A."/>
            <person name="Savidor A."/>
            <person name="Scheuring C.F."/>
            <person name="Smith B.M."/>
            <person name="Sobral B.W."/>
            <person name="Terry A."/>
            <person name="Torto-Alalibo T.A."/>
            <person name="Win J."/>
            <person name="Xu Z."/>
            <person name="Zhang H."/>
            <person name="Grigoriev I.V."/>
            <person name="Rokhsar D.S."/>
            <person name="Boore J.L."/>
        </authorList>
    </citation>
    <scope>NUCLEOTIDE SEQUENCE [LARGE SCALE GENOMIC DNA]</scope>
    <source>
        <strain evidence="3">Pr102</strain>
    </source>
</reference>
<reference evidence="2" key="2">
    <citation type="submission" date="2015-06" db="UniProtKB">
        <authorList>
            <consortium name="EnsemblProtists"/>
        </authorList>
    </citation>
    <scope>IDENTIFICATION</scope>
    <source>
        <strain evidence="2">Pr102</strain>
    </source>
</reference>
<evidence type="ECO:0000313" key="3">
    <source>
        <dbReference type="Proteomes" id="UP000005238"/>
    </source>
</evidence>
<dbReference type="VEuPathDB" id="FungiDB:KRP22_8795"/>
<dbReference type="VEuPathDB" id="FungiDB:KRP23_15006"/>
<name>H3H522_PHYRM</name>
<dbReference type="eggNOG" id="ENOG502SDIU">
    <property type="taxonomic scope" value="Eukaryota"/>
</dbReference>
<dbReference type="EMBL" id="DS566279">
    <property type="status" value="NOT_ANNOTATED_CDS"/>
    <property type="molecule type" value="Genomic_DNA"/>
</dbReference>
<sequence length="378" mass="42546">MLRAESSRFQTTEHAQHLQSYGSERRRVLVQLAHASNVWELMEAAKSRRVDFSGSEVIEFDADLPPVVRFAGVCASQNAASLALESEARGLQAASIQQQYVEELRHALRVRGFDPLSDELHELQTQLRVVELLLLWVAGARKGRDEDVLDPRTLRRAQLAKKQLEGRVDDGYAFGRRFLSISTYVDTLSREELLSAAQQRGVQLPTLDATQRAAVKAPDRELLTAEGRSLRALTLRQLVTEADARGLQVDKTRDGKGKKSKRAWVDVLRPVLAAEVRASKIREQEEELLRQKLVDALEREKEKEQCQRVVQLIEQMLKDTEAGGVDGGCAEPEDATLGEEEELDKRARQVDATRRYLEVLVKTVCEPSEAQEDVAMEE</sequence>
<dbReference type="AlphaFoldDB" id="H3H522"/>
<dbReference type="EnsemblProtists" id="Phyra85702">
    <property type="protein sequence ID" value="Phyra85702"/>
    <property type="gene ID" value="Phyra85702"/>
</dbReference>
<feature type="compositionally biased region" description="Acidic residues" evidence="1">
    <location>
        <begin position="331"/>
        <end position="342"/>
    </location>
</feature>
<feature type="region of interest" description="Disordered" evidence="1">
    <location>
        <begin position="323"/>
        <end position="345"/>
    </location>
</feature>
<keyword evidence="3" id="KW-1185">Reference proteome</keyword>
<organism evidence="2 3">
    <name type="scientific">Phytophthora ramorum</name>
    <name type="common">Sudden oak death agent</name>
    <dbReference type="NCBI Taxonomy" id="164328"/>
    <lineage>
        <taxon>Eukaryota</taxon>
        <taxon>Sar</taxon>
        <taxon>Stramenopiles</taxon>
        <taxon>Oomycota</taxon>
        <taxon>Peronosporomycetes</taxon>
        <taxon>Peronosporales</taxon>
        <taxon>Peronosporaceae</taxon>
        <taxon>Phytophthora</taxon>
    </lineage>
</organism>
<accession>H3H522</accession>
<evidence type="ECO:0000313" key="2">
    <source>
        <dbReference type="EnsemblProtists" id="Phyra85702"/>
    </source>
</evidence>
<protein>
    <submittedName>
        <fullName evidence="2">Uncharacterized protein</fullName>
    </submittedName>
</protein>
<dbReference type="OMA" id="FEPMSCD"/>